<keyword evidence="2" id="KW-1185">Reference proteome</keyword>
<proteinExistence type="predicted"/>
<dbReference type="Proteomes" id="UP000094412">
    <property type="component" value="Unassembled WGS sequence"/>
</dbReference>
<protein>
    <submittedName>
        <fullName evidence="1">Uncharacterized protein</fullName>
    </submittedName>
</protein>
<dbReference type="AlphaFoldDB" id="A0A1C2DPD3"/>
<name>A0A1C2DPD3_9HYPH</name>
<dbReference type="EMBL" id="MDEO01000033">
    <property type="protein sequence ID" value="OCX16638.1"/>
    <property type="molecule type" value="Genomic_DNA"/>
</dbReference>
<dbReference type="RefSeq" id="WP_024924442.1">
    <property type="nucleotide sequence ID" value="NZ_MDEO01000033.1"/>
</dbReference>
<sequence>MTDWLEILKQETATGERMSREVPEMLTHPEISEQQVRTLFSALEKQVDFAEKLRLALEKFDHDFPVITAAERLEERYADLAATVAEKLKAMRR</sequence>
<accession>A0A1C2DPD3</accession>
<evidence type="ECO:0000313" key="1">
    <source>
        <dbReference type="EMBL" id="OCX16638.1"/>
    </source>
</evidence>
<reference evidence="1 2" key="1">
    <citation type="submission" date="2016-08" db="EMBL/GenBank/DDBJ databases">
        <title>Whole genome sequence of Mesorhizobium sp. strain UASWS1009 isolated from industrial sewage.</title>
        <authorList>
            <person name="Crovadore J."/>
            <person name="Calmin G."/>
            <person name="Chablais R."/>
            <person name="Cochard B."/>
            <person name="Lefort F."/>
        </authorList>
    </citation>
    <scope>NUCLEOTIDE SEQUENCE [LARGE SCALE GENOMIC DNA]</scope>
    <source>
        <strain evidence="1 2">UASWS1009</strain>
    </source>
</reference>
<dbReference type="OrthoDB" id="8093859at2"/>
<comment type="caution">
    <text evidence="1">The sequence shown here is derived from an EMBL/GenBank/DDBJ whole genome shotgun (WGS) entry which is preliminary data.</text>
</comment>
<evidence type="ECO:0000313" key="2">
    <source>
        <dbReference type="Proteomes" id="UP000094412"/>
    </source>
</evidence>
<gene>
    <name evidence="1" type="ORF">QV13_17210</name>
</gene>
<organism evidence="1 2">
    <name type="scientific">Mesorhizobium hungaricum</name>
    <dbReference type="NCBI Taxonomy" id="1566387"/>
    <lineage>
        <taxon>Bacteria</taxon>
        <taxon>Pseudomonadati</taxon>
        <taxon>Pseudomonadota</taxon>
        <taxon>Alphaproteobacteria</taxon>
        <taxon>Hyphomicrobiales</taxon>
        <taxon>Phyllobacteriaceae</taxon>
        <taxon>Mesorhizobium</taxon>
    </lineage>
</organism>